<protein>
    <submittedName>
        <fullName evidence="2">GFO/IDH/MOCA family protein</fullName>
    </submittedName>
</protein>
<dbReference type="Pfam" id="PF02894">
    <property type="entry name" value="GFO_IDH_MocA_C"/>
    <property type="match status" value="1"/>
</dbReference>
<sequence length="104" mass="11302">SILVSFRSPYRSLVEIVGETGVVRSENGLTVTGMVDVQLLQSGKVLDSRQVTNADAYCRMLDGFSDAIEGRGSYRAPGEDGLKNQRVLDAAYASWQSGRKETIS</sequence>
<name>T1AW20_9ZZZZ</name>
<gene>
    <name evidence="2" type="ORF">B1B_12682</name>
</gene>
<comment type="caution">
    <text evidence="2">The sequence shown here is derived from an EMBL/GenBank/DDBJ whole genome shotgun (WGS) entry which is preliminary data.</text>
</comment>
<evidence type="ECO:0000313" key="2">
    <source>
        <dbReference type="EMBL" id="EQD46290.1"/>
    </source>
</evidence>
<organism evidence="2">
    <name type="scientific">mine drainage metagenome</name>
    <dbReference type="NCBI Taxonomy" id="410659"/>
    <lineage>
        <taxon>unclassified sequences</taxon>
        <taxon>metagenomes</taxon>
        <taxon>ecological metagenomes</taxon>
    </lineage>
</organism>
<accession>T1AW20</accession>
<dbReference type="Gene3D" id="3.30.360.10">
    <property type="entry name" value="Dihydrodipicolinate Reductase, domain 2"/>
    <property type="match status" value="1"/>
</dbReference>
<evidence type="ECO:0000259" key="1">
    <source>
        <dbReference type="Pfam" id="PF02894"/>
    </source>
</evidence>
<reference evidence="2" key="2">
    <citation type="journal article" date="2014" name="ISME J.">
        <title>Microbial stratification in low pH oxic and suboxic macroscopic growths along an acid mine drainage.</title>
        <authorList>
            <person name="Mendez-Garcia C."/>
            <person name="Mesa V."/>
            <person name="Sprenger R.R."/>
            <person name="Richter M."/>
            <person name="Diez M.S."/>
            <person name="Solano J."/>
            <person name="Bargiela R."/>
            <person name="Golyshina O.V."/>
            <person name="Manteca A."/>
            <person name="Ramos J.L."/>
            <person name="Gallego J.R."/>
            <person name="Llorente I."/>
            <person name="Martins Dos Santos V.A."/>
            <person name="Jensen O.N."/>
            <person name="Pelaez A.I."/>
            <person name="Sanchez J."/>
            <person name="Ferrer M."/>
        </authorList>
    </citation>
    <scope>NUCLEOTIDE SEQUENCE</scope>
</reference>
<proteinExistence type="predicted"/>
<reference evidence="2" key="1">
    <citation type="submission" date="2013-08" db="EMBL/GenBank/DDBJ databases">
        <authorList>
            <person name="Mendez C."/>
            <person name="Richter M."/>
            <person name="Ferrer M."/>
            <person name="Sanchez J."/>
        </authorList>
    </citation>
    <scope>NUCLEOTIDE SEQUENCE</scope>
</reference>
<dbReference type="AlphaFoldDB" id="T1AW20"/>
<feature type="non-terminal residue" evidence="2">
    <location>
        <position position="1"/>
    </location>
</feature>
<feature type="domain" description="Gfo/Idh/MocA-like oxidoreductase C-terminal" evidence="1">
    <location>
        <begin position="52"/>
        <end position="100"/>
    </location>
</feature>
<dbReference type="InterPro" id="IPR004104">
    <property type="entry name" value="Gfo/Idh/MocA-like_OxRdtase_C"/>
</dbReference>
<dbReference type="EMBL" id="AUZY01008324">
    <property type="protein sequence ID" value="EQD46290.1"/>
    <property type="molecule type" value="Genomic_DNA"/>
</dbReference>